<comment type="similarity">
    <text evidence="1 2">Belongs to the glycosyl hydrolase 31 family.</text>
</comment>
<protein>
    <submittedName>
        <fullName evidence="7">DUF4968 domain-containing protein</fullName>
    </submittedName>
</protein>
<evidence type="ECO:0000259" key="4">
    <source>
        <dbReference type="Pfam" id="PF01055"/>
    </source>
</evidence>
<dbReference type="SUPFAM" id="SSF51011">
    <property type="entry name" value="Glycosyl hydrolase domain"/>
    <property type="match status" value="1"/>
</dbReference>
<keyword evidence="3" id="KW-0732">Signal</keyword>
<accession>A0A4R5VSQ4</accession>
<dbReference type="InterPro" id="IPR048395">
    <property type="entry name" value="Glyco_hydro_31_C"/>
</dbReference>
<feature type="domain" description="Glycoside hydrolase family 31 TIM barrel" evidence="4">
    <location>
        <begin position="250"/>
        <end position="569"/>
    </location>
</feature>
<dbReference type="PANTHER" id="PTHR43863:SF2">
    <property type="entry name" value="MALTASE-GLUCOAMYLASE"/>
    <property type="match status" value="1"/>
</dbReference>
<proteinExistence type="inferred from homology"/>
<evidence type="ECO:0000256" key="3">
    <source>
        <dbReference type="SAM" id="SignalP"/>
    </source>
</evidence>
<dbReference type="InterPro" id="IPR011013">
    <property type="entry name" value="Gal_mutarotase_sf_dom"/>
</dbReference>
<dbReference type="AlphaFoldDB" id="A0A4R5VSQ4"/>
<dbReference type="GO" id="GO:0004553">
    <property type="term" value="F:hydrolase activity, hydrolyzing O-glycosyl compounds"/>
    <property type="evidence" value="ECO:0007669"/>
    <property type="project" value="InterPro"/>
</dbReference>
<dbReference type="GO" id="GO:0030246">
    <property type="term" value="F:carbohydrate binding"/>
    <property type="evidence" value="ECO:0007669"/>
    <property type="project" value="InterPro"/>
</dbReference>
<dbReference type="Gene3D" id="3.20.20.80">
    <property type="entry name" value="Glycosidases"/>
    <property type="match status" value="1"/>
</dbReference>
<dbReference type="GO" id="GO:0005975">
    <property type="term" value="P:carbohydrate metabolic process"/>
    <property type="evidence" value="ECO:0007669"/>
    <property type="project" value="InterPro"/>
</dbReference>
<dbReference type="Gene3D" id="2.60.40.1760">
    <property type="entry name" value="glycosyl hydrolase (family 31)"/>
    <property type="match status" value="1"/>
</dbReference>
<dbReference type="CDD" id="cd06598">
    <property type="entry name" value="GH31_transferase_CtsZ"/>
    <property type="match status" value="1"/>
</dbReference>
<evidence type="ECO:0000256" key="2">
    <source>
        <dbReference type="RuleBase" id="RU361185"/>
    </source>
</evidence>
<evidence type="ECO:0000256" key="1">
    <source>
        <dbReference type="ARBA" id="ARBA00007806"/>
    </source>
</evidence>
<evidence type="ECO:0000259" key="6">
    <source>
        <dbReference type="Pfam" id="PF21365"/>
    </source>
</evidence>
<dbReference type="Gene3D" id="2.60.40.1180">
    <property type="entry name" value="Golgi alpha-mannosidase II"/>
    <property type="match status" value="2"/>
</dbReference>
<dbReference type="InterPro" id="IPR025887">
    <property type="entry name" value="Glyco_hydro_31_N_dom"/>
</dbReference>
<feature type="chain" id="PRO_5021033716" evidence="3">
    <location>
        <begin position="23"/>
        <end position="803"/>
    </location>
</feature>
<name>A0A4R5VSQ4_9BURK</name>
<sequence length="803" mass="89898">MKITYSTLALATLMLCAQAATAQNINRRVVAIHDAGHALEVQTNDGQYVIKPYSTDIVETTFVPNGQAFNPVSHAVVLAPAIVKTSVRQTATAIEYRTAGIVVHITKVPFQISYSYHGKPLTSEQAGYQKSDTAESISFNLDTNEALYGTGARALGMNRRGNRLPLYNKAHYGYEDHSTQMNFSIPLVFSSKMYGIHFDNAPIGTLDLDSKKDNVLSYETISGRKTYQVIAGTSWENIIANYSSLTGRQPLPPRWAFGNFASRFGYHSESEARHIVDEFIRQQIPLDAIIFDLYWFGKDIKGTMGNLEFDRDNFPHPKAMIDDFAAKGVKTVLITEPFILTSSAKWDEAVQKHILATDKNQQPYTYDFYFGHTGLIDIFNPSARTWFWDIYKNLASMGVAGWWGDLGEPEVHPSDLQHATGSADELHNIYGHNWAKLIADGYKANFPTQRPFILMRSGSSGSQRFGMIPWSGDVNRTWGGLQSQPEIALQMGMQGMAYMHSDLGGFAGANLDDELYARWLQYGVFQPIFRPHAQEEVPAEPILRSQTAKDLAKAAIQLRYQLLPYNYTLAYDNNQRGTPLMRPLFFDEPNNKALLGASNEYLWGRDLLVHPVLQAGLKEAQIYFPARNNWFDFYTDQIYQAGTTQTVALTSDHIPVFVRAGAFIPMIDVIQNTSQYSTQKINLHYYFDAAVTASNGHMYDDDGTNPNAIEQGKFALIDFKSTLKQQQLAIDIGVTNGANHPALDRVVALSIHHLMKKPSKILVQRKPVEFEWDAIKKVVSVRVPINQSTPVRVSVQLAGINAS</sequence>
<keyword evidence="2" id="KW-0378">Hydrolase</keyword>
<dbReference type="CDD" id="cd14752">
    <property type="entry name" value="GH31_N"/>
    <property type="match status" value="1"/>
</dbReference>
<dbReference type="Pfam" id="PF21365">
    <property type="entry name" value="Glyco_hydro_31_3rd"/>
    <property type="match status" value="1"/>
</dbReference>
<evidence type="ECO:0000313" key="7">
    <source>
        <dbReference type="EMBL" id="TDK61914.1"/>
    </source>
</evidence>
<dbReference type="InterPro" id="IPR000322">
    <property type="entry name" value="Glyco_hydro_31_TIM"/>
</dbReference>
<dbReference type="SUPFAM" id="SSF74650">
    <property type="entry name" value="Galactose mutarotase-like"/>
    <property type="match status" value="1"/>
</dbReference>
<dbReference type="InterPro" id="IPR051816">
    <property type="entry name" value="Glycosyl_Hydrolase_31"/>
</dbReference>
<gene>
    <name evidence="7" type="ORF">E2I14_16660</name>
</gene>
<dbReference type="EMBL" id="SMYL01000012">
    <property type="protein sequence ID" value="TDK61914.1"/>
    <property type="molecule type" value="Genomic_DNA"/>
</dbReference>
<keyword evidence="2" id="KW-0326">Glycosidase</keyword>
<dbReference type="PANTHER" id="PTHR43863">
    <property type="entry name" value="HYDROLASE, PUTATIVE (AFU_ORTHOLOGUE AFUA_1G03140)-RELATED"/>
    <property type="match status" value="1"/>
</dbReference>
<comment type="caution">
    <text evidence="7">The sequence shown here is derived from an EMBL/GenBank/DDBJ whole genome shotgun (WGS) entry which is preliminary data.</text>
</comment>
<dbReference type="RefSeq" id="WP_133330605.1">
    <property type="nucleotide sequence ID" value="NZ_SMYL01000012.1"/>
</dbReference>
<dbReference type="Proteomes" id="UP000294829">
    <property type="component" value="Unassembled WGS sequence"/>
</dbReference>
<evidence type="ECO:0000259" key="5">
    <source>
        <dbReference type="Pfam" id="PF13802"/>
    </source>
</evidence>
<dbReference type="InterPro" id="IPR013780">
    <property type="entry name" value="Glyco_hydro_b"/>
</dbReference>
<keyword evidence="8" id="KW-1185">Reference proteome</keyword>
<evidence type="ECO:0000313" key="8">
    <source>
        <dbReference type="Proteomes" id="UP000294829"/>
    </source>
</evidence>
<dbReference type="Pfam" id="PF13802">
    <property type="entry name" value="Gal_mutarotas_2"/>
    <property type="match status" value="1"/>
</dbReference>
<feature type="domain" description="Glycosyl hydrolase family 31 C-terminal" evidence="6">
    <location>
        <begin position="577"/>
        <end position="664"/>
    </location>
</feature>
<dbReference type="InterPro" id="IPR017853">
    <property type="entry name" value="GH"/>
</dbReference>
<dbReference type="Pfam" id="PF01055">
    <property type="entry name" value="Glyco_hydro_31_2nd"/>
    <property type="match status" value="1"/>
</dbReference>
<dbReference type="OrthoDB" id="176168at2"/>
<dbReference type="SUPFAM" id="SSF51445">
    <property type="entry name" value="(Trans)glycosidases"/>
    <property type="match status" value="1"/>
</dbReference>
<feature type="domain" description="Glycoside hydrolase family 31 N-terminal" evidence="5">
    <location>
        <begin position="50"/>
        <end position="203"/>
    </location>
</feature>
<feature type="signal peptide" evidence="3">
    <location>
        <begin position="1"/>
        <end position="22"/>
    </location>
</feature>
<reference evidence="7 8" key="1">
    <citation type="submission" date="2019-03" db="EMBL/GenBank/DDBJ databases">
        <title>Sapientia aquatica gen. nov., sp. nov., isolated from a crater lake.</title>
        <authorList>
            <person name="Felfoldi T."/>
            <person name="Szabo A."/>
            <person name="Toth E."/>
            <person name="Schumann P."/>
            <person name="Keki Z."/>
            <person name="Marialigeti K."/>
            <person name="Mathe I."/>
        </authorList>
    </citation>
    <scope>NUCLEOTIDE SEQUENCE [LARGE SCALE GENOMIC DNA]</scope>
    <source>
        <strain evidence="7 8">SA-152</strain>
    </source>
</reference>
<organism evidence="7 8">
    <name type="scientific">Sapientia aquatica</name>
    <dbReference type="NCBI Taxonomy" id="1549640"/>
    <lineage>
        <taxon>Bacteria</taxon>
        <taxon>Pseudomonadati</taxon>
        <taxon>Pseudomonadota</taxon>
        <taxon>Betaproteobacteria</taxon>
        <taxon>Burkholderiales</taxon>
        <taxon>Oxalobacteraceae</taxon>
        <taxon>Sapientia</taxon>
    </lineage>
</organism>